<dbReference type="RefSeq" id="WP_143913788.1">
    <property type="nucleotide sequence ID" value="NZ_VLNT01000009.1"/>
</dbReference>
<dbReference type="PANTHER" id="PTHR43179">
    <property type="entry name" value="RHAMNOSYLTRANSFERASE WBBL"/>
    <property type="match status" value="1"/>
</dbReference>
<keyword evidence="8" id="KW-1185">Reference proteome</keyword>
<feature type="domain" description="Galactofuranosyltransferase GlfT2 N-terminal" evidence="5">
    <location>
        <begin position="6"/>
        <end position="157"/>
    </location>
</feature>
<dbReference type="Gene3D" id="3.90.550.60">
    <property type="match status" value="1"/>
</dbReference>
<comment type="caution">
    <text evidence="7">The sequence shown here is derived from an EMBL/GenBank/DDBJ whole genome shotgun (WGS) entry which is preliminary data.</text>
</comment>
<evidence type="ECO:0000256" key="3">
    <source>
        <dbReference type="ARBA" id="ARBA00022676"/>
    </source>
</evidence>
<evidence type="ECO:0000313" key="8">
    <source>
        <dbReference type="Proteomes" id="UP000316988"/>
    </source>
</evidence>
<name>A0A554S7M6_9ACTN</name>
<dbReference type="SUPFAM" id="SSF53448">
    <property type="entry name" value="Nucleotide-diphospho-sugar transferases"/>
    <property type="match status" value="1"/>
</dbReference>
<reference evidence="7 8" key="1">
    <citation type="submission" date="2019-07" db="EMBL/GenBank/DDBJ databases">
        <authorList>
            <person name="Zhao L.H."/>
        </authorList>
    </citation>
    <scope>NUCLEOTIDE SEQUENCE [LARGE SCALE GENOMIC DNA]</scope>
    <source>
        <strain evidence="7 8">Co35</strain>
    </source>
</reference>
<dbReference type="Proteomes" id="UP000316988">
    <property type="component" value="Unassembled WGS sequence"/>
</dbReference>
<proteinExistence type="inferred from homology"/>
<evidence type="ECO:0000256" key="1">
    <source>
        <dbReference type="ARBA" id="ARBA00004776"/>
    </source>
</evidence>
<dbReference type="InterPro" id="IPR029044">
    <property type="entry name" value="Nucleotide-diphossugar_trans"/>
</dbReference>
<keyword evidence="4 7" id="KW-0808">Transferase</keyword>
<feature type="domain" description="Galactofuranosyltransferase-2 C-terminal" evidence="6">
    <location>
        <begin position="432"/>
        <end position="628"/>
    </location>
</feature>
<evidence type="ECO:0000259" key="5">
    <source>
        <dbReference type="Pfam" id="PF17994"/>
    </source>
</evidence>
<keyword evidence="3" id="KW-0328">Glycosyltransferase</keyword>
<dbReference type="Pfam" id="PF19320">
    <property type="entry name" value="GlfT2_domain3"/>
    <property type="match status" value="1"/>
</dbReference>
<evidence type="ECO:0000256" key="4">
    <source>
        <dbReference type="ARBA" id="ARBA00022679"/>
    </source>
</evidence>
<dbReference type="Pfam" id="PF17994">
    <property type="entry name" value="Glft2_N"/>
    <property type="match status" value="1"/>
</dbReference>
<evidence type="ECO:0000256" key="2">
    <source>
        <dbReference type="ARBA" id="ARBA00006739"/>
    </source>
</evidence>
<dbReference type="InterPro" id="IPR040492">
    <property type="entry name" value="GlfT2_N"/>
</dbReference>
<dbReference type="AlphaFoldDB" id="A0A554S7M6"/>
<sequence length="629" mass="71551">MNHVLAHVVFPADGDPDVMPLYADPESWTTIDGETVRVSNATHLMRVESRHSLRVRRSERVSFASYFNAFPAAYWQRWTRVESVTLTLRTDGTGTVTVYRSNPQGIQQRVAFEHVEDDRNLRFELPVRNFSDGGWYWFEVTAAETDVVVSDGAWSTDAELGDGTLSIGITTFNKADYCVRTLETLADAPEVVELLDRVYVVDQGTDEVARADGYSEVAARLGSTLQIVRQPNLGGSGGFSRAMSETVEAGRSSWVMLLDDDVEIEPESIWRTIQFSRASRRPTIVGGHMFDLLDKPVLHAWAEGIEMHHFLWAPTFPEQHRHDFRAANLRQTPWMHARHDATYNGWWMCTIPVEVIERLGLALPVFIKWDDSEYALRAREAGYPTVSLPGAALWHVSWLDKDDAQDWQAYYHARNRLLAAMLHSPFPGGGSLVKASRRIDLKHLISMQYYAIELRHKALRDLLAGPSHLDRDWPSVMPELRAYAKGFSETQVITDVDALPTTREGQRHYPYERAPQAPHGLGRVVFTAKAALRHWIRPTDGTAEPQVELSKHDAAWWRVPGFDSALISAADGRGKSVYRRDRGEYRRLLRESIALHKDLADRWDELAAEYRGALPDLTSRERWHRTFKG</sequence>
<accession>A0A554S7M6</accession>
<organism evidence="7 8">
    <name type="scientific">Aeromicrobium piscarium</name>
    <dbReference type="NCBI Taxonomy" id="2590901"/>
    <lineage>
        <taxon>Bacteria</taxon>
        <taxon>Bacillati</taxon>
        <taxon>Actinomycetota</taxon>
        <taxon>Actinomycetes</taxon>
        <taxon>Propionibacteriales</taxon>
        <taxon>Nocardioidaceae</taxon>
        <taxon>Aeromicrobium</taxon>
    </lineage>
</organism>
<dbReference type="InterPro" id="IPR045699">
    <property type="entry name" value="GlfT2_C"/>
</dbReference>
<comment type="pathway">
    <text evidence="1">Cell wall biogenesis; cell wall polysaccharide biosynthesis.</text>
</comment>
<dbReference type="GO" id="GO:0016757">
    <property type="term" value="F:glycosyltransferase activity"/>
    <property type="evidence" value="ECO:0007669"/>
    <property type="project" value="UniProtKB-KW"/>
</dbReference>
<dbReference type="OrthoDB" id="3225550at2"/>
<evidence type="ECO:0000313" key="7">
    <source>
        <dbReference type="EMBL" id="TSD62354.1"/>
    </source>
</evidence>
<dbReference type="Pfam" id="PF13641">
    <property type="entry name" value="Glyco_tranf_2_3"/>
    <property type="match status" value="1"/>
</dbReference>
<protein>
    <submittedName>
        <fullName evidence="7">Glycosyltransferase family 2 protein</fullName>
    </submittedName>
</protein>
<comment type="similarity">
    <text evidence="2">Belongs to the glycosyltransferase 2 family.</text>
</comment>
<dbReference type="EMBL" id="VLNT01000009">
    <property type="protein sequence ID" value="TSD62354.1"/>
    <property type="molecule type" value="Genomic_DNA"/>
</dbReference>
<gene>
    <name evidence="7" type="ORF">FNM00_12020</name>
</gene>
<evidence type="ECO:0000259" key="6">
    <source>
        <dbReference type="Pfam" id="PF19320"/>
    </source>
</evidence>
<dbReference type="PANTHER" id="PTHR43179:SF12">
    <property type="entry name" value="GALACTOFURANOSYLTRANSFERASE GLFT2"/>
    <property type="match status" value="1"/>
</dbReference>